<accession>A0A1F6DEX6</accession>
<evidence type="ECO:0000313" key="3">
    <source>
        <dbReference type="Proteomes" id="UP000176377"/>
    </source>
</evidence>
<dbReference type="EMBL" id="MFLA01000016">
    <property type="protein sequence ID" value="OGG59880.1"/>
    <property type="molecule type" value="Genomic_DNA"/>
</dbReference>
<comment type="caution">
    <text evidence="2">The sequence shown here is derived from an EMBL/GenBank/DDBJ whole genome shotgun (WGS) entry which is preliminary data.</text>
</comment>
<keyword evidence="1" id="KW-1133">Transmembrane helix</keyword>
<keyword evidence="1" id="KW-0472">Membrane</keyword>
<gene>
    <name evidence="2" type="ORF">A2765_04845</name>
</gene>
<evidence type="ECO:0000256" key="1">
    <source>
        <dbReference type="SAM" id="Phobius"/>
    </source>
</evidence>
<organism evidence="2 3">
    <name type="scientific">Candidatus Kaiserbacteria bacterium RIFCSPHIGHO2_01_FULL_56_24</name>
    <dbReference type="NCBI Taxonomy" id="1798487"/>
    <lineage>
        <taxon>Bacteria</taxon>
        <taxon>Candidatus Kaiseribacteriota</taxon>
    </lineage>
</organism>
<evidence type="ECO:0000313" key="2">
    <source>
        <dbReference type="EMBL" id="OGG59880.1"/>
    </source>
</evidence>
<dbReference type="AlphaFoldDB" id="A0A1F6DEX6"/>
<proteinExistence type="predicted"/>
<protein>
    <submittedName>
        <fullName evidence="2">Uncharacterized protein</fullName>
    </submittedName>
</protein>
<feature type="transmembrane region" description="Helical" evidence="1">
    <location>
        <begin position="7"/>
        <end position="28"/>
    </location>
</feature>
<feature type="transmembrane region" description="Helical" evidence="1">
    <location>
        <begin position="40"/>
        <end position="58"/>
    </location>
</feature>
<name>A0A1F6DEX6_9BACT</name>
<dbReference type="Proteomes" id="UP000176377">
    <property type="component" value="Unassembled WGS sequence"/>
</dbReference>
<keyword evidence="1" id="KW-0812">Transmembrane</keyword>
<sequence length="64" mass="7146">MKHHDRYFVSASLFLASFVLHGLVNMGLLSSVAQADLLELLSWILGTAGILMFGLAISEHRKYR</sequence>
<reference evidence="2 3" key="1">
    <citation type="journal article" date="2016" name="Nat. Commun.">
        <title>Thousands of microbial genomes shed light on interconnected biogeochemical processes in an aquifer system.</title>
        <authorList>
            <person name="Anantharaman K."/>
            <person name="Brown C.T."/>
            <person name="Hug L.A."/>
            <person name="Sharon I."/>
            <person name="Castelle C.J."/>
            <person name="Probst A.J."/>
            <person name="Thomas B.C."/>
            <person name="Singh A."/>
            <person name="Wilkins M.J."/>
            <person name="Karaoz U."/>
            <person name="Brodie E.L."/>
            <person name="Williams K.H."/>
            <person name="Hubbard S.S."/>
            <person name="Banfield J.F."/>
        </authorList>
    </citation>
    <scope>NUCLEOTIDE SEQUENCE [LARGE SCALE GENOMIC DNA]</scope>
</reference>